<accession>A0A653DLG5</accession>
<gene>
    <name evidence="2" type="ORF">CALMAC_LOCUS17964</name>
</gene>
<dbReference type="EMBL" id="CAACVG010012390">
    <property type="protein sequence ID" value="VEN60188.1"/>
    <property type="molecule type" value="Genomic_DNA"/>
</dbReference>
<organism evidence="2 3">
    <name type="scientific">Callosobruchus maculatus</name>
    <name type="common">Southern cowpea weevil</name>
    <name type="synonym">Pulse bruchid</name>
    <dbReference type="NCBI Taxonomy" id="64391"/>
    <lineage>
        <taxon>Eukaryota</taxon>
        <taxon>Metazoa</taxon>
        <taxon>Ecdysozoa</taxon>
        <taxon>Arthropoda</taxon>
        <taxon>Hexapoda</taxon>
        <taxon>Insecta</taxon>
        <taxon>Pterygota</taxon>
        <taxon>Neoptera</taxon>
        <taxon>Endopterygota</taxon>
        <taxon>Coleoptera</taxon>
        <taxon>Polyphaga</taxon>
        <taxon>Cucujiformia</taxon>
        <taxon>Chrysomeloidea</taxon>
        <taxon>Chrysomelidae</taxon>
        <taxon>Bruchinae</taxon>
        <taxon>Bruchini</taxon>
        <taxon>Callosobruchus</taxon>
    </lineage>
</organism>
<evidence type="ECO:0000256" key="1">
    <source>
        <dbReference type="SAM" id="SignalP"/>
    </source>
</evidence>
<feature type="chain" id="PRO_5024794211" evidence="1">
    <location>
        <begin position="20"/>
        <end position="70"/>
    </location>
</feature>
<proteinExistence type="predicted"/>
<feature type="signal peptide" evidence="1">
    <location>
        <begin position="1"/>
        <end position="19"/>
    </location>
</feature>
<dbReference type="AlphaFoldDB" id="A0A653DLG5"/>
<protein>
    <submittedName>
        <fullName evidence="2">Uncharacterized protein</fullName>
    </submittedName>
</protein>
<keyword evidence="3" id="KW-1185">Reference proteome</keyword>
<sequence length="70" mass="8285">MNKASLTIIAALFLTFVNCYHNDIHMLSGTFYLYEINRYGGTEWKPYTVFHFQVKNMKQVHQSKLQQPNN</sequence>
<feature type="non-terminal residue" evidence="2">
    <location>
        <position position="70"/>
    </location>
</feature>
<keyword evidence="1" id="KW-0732">Signal</keyword>
<name>A0A653DLG5_CALMS</name>
<reference evidence="2 3" key="1">
    <citation type="submission" date="2019-01" db="EMBL/GenBank/DDBJ databases">
        <authorList>
            <person name="Sayadi A."/>
        </authorList>
    </citation>
    <scope>NUCLEOTIDE SEQUENCE [LARGE SCALE GENOMIC DNA]</scope>
</reference>
<evidence type="ECO:0000313" key="3">
    <source>
        <dbReference type="Proteomes" id="UP000410492"/>
    </source>
</evidence>
<dbReference type="Proteomes" id="UP000410492">
    <property type="component" value="Unassembled WGS sequence"/>
</dbReference>
<evidence type="ECO:0000313" key="2">
    <source>
        <dbReference type="EMBL" id="VEN60188.1"/>
    </source>
</evidence>